<dbReference type="Proteomes" id="UP000384372">
    <property type="component" value="Unassembled WGS sequence"/>
</dbReference>
<evidence type="ECO:0000256" key="5">
    <source>
        <dbReference type="ARBA" id="ARBA00022807"/>
    </source>
</evidence>
<comment type="similarity">
    <text evidence="1">Belongs to the peptidase C10 family.</text>
</comment>
<evidence type="ECO:0000313" key="9">
    <source>
        <dbReference type="EMBL" id="MQP11365.1"/>
    </source>
</evidence>
<evidence type="ECO:0000256" key="1">
    <source>
        <dbReference type="ARBA" id="ARBA00009693"/>
    </source>
</evidence>
<evidence type="ECO:0000256" key="3">
    <source>
        <dbReference type="ARBA" id="ARBA00022729"/>
    </source>
</evidence>
<keyword evidence="5" id="KW-0788">Thiol protease</keyword>
<dbReference type="Pfam" id="PF01640">
    <property type="entry name" value="Peptidase_C10"/>
    <property type="match status" value="1"/>
</dbReference>
<evidence type="ECO:0000313" key="10">
    <source>
        <dbReference type="Proteomes" id="UP000384372"/>
    </source>
</evidence>
<dbReference type="AlphaFoldDB" id="A0A6A7WAC6"/>
<evidence type="ECO:0000259" key="8">
    <source>
        <dbReference type="Pfam" id="PF13734"/>
    </source>
</evidence>
<protein>
    <recommendedName>
        <fullName evidence="8">Spi protease inhibitor domain-containing protein</fullName>
    </recommendedName>
</protein>
<dbReference type="InterPro" id="IPR044934">
    <property type="entry name" value="Streptopain_sf"/>
</dbReference>
<keyword evidence="2" id="KW-0645">Protease</keyword>
<evidence type="ECO:0000256" key="2">
    <source>
        <dbReference type="ARBA" id="ARBA00022670"/>
    </source>
</evidence>
<dbReference type="PRINTS" id="PR00797">
    <property type="entry name" value="STREPTOPAIN"/>
</dbReference>
<dbReference type="OrthoDB" id="2235251at2"/>
<accession>A0A6A7WAC6</accession>
<keyword evidence="4" id="KW-0378">Hydrolase</keyword>
<evidence type="ECO:0000256" key="4">
    <source>
        <dbReference type="ARBA" id="ARBA00022801"/>
    </source>
</evidence>
<feature type="domain" description="Spi protease inhibitor" evidence="8">
    <location>
        <begin position="23"/>
        <end position="125"/>
    </location>
</feature>
<dbReference type="RefSeq" id="WP_158463125.1">
    <property type="nucleotide sequence ID" value="NZ_VZAD01000042.1"/>
</dbReference>
<sequence length="990" mass="109668">MRNLRHLFFLVTVLLSLPLCAQTEDDARNAAMNFLQKRKAVSNVKLTSVTVSESGNYAKSIGGNSASSSQESSVYAFNAEGGGFALVCTGNGNTTIAGYSDTGSVDAANVPDAMKSWLKGYQQAMAKSTTLGTKEPSWDGPTVKPVAPLLKTQWGQSAPFNSKCPSNGKQTALVGCVPVALAQVLNYYHQDRKGGGSLYYAHLDSETEYDIDYSTTTYDWKNMLNTYDDNATKTQKDAVGKLMLECGIASKATYGYTSTSANIPFVALNKYYNFDCMFVPRDYIYSWDMFTESDYYISTKKWMSMIQEELEAGRPIIYSATDLEGGAGVIIDPRTSHCFVLDGIDEQNYVHVNWGWAGSMDGYYDVAILNPGISFNYEQGFRCQHEMIIGIQPRSTDYKEVVYQAFVPYDWVTSRGDAVESKPNTGLATLSSADVSAQSSTSDVITSKSKMYYHLIRNSYDSKQTYFTTVLTKDGNIVKILPGGYYNQSVSGFPNINRWNLVHGFSKVPVGLDDGVYDIRVAYQDESGKTLLCPAPKQIIPTMEIVNNGAGMIIRGIEGDDIDGSLTIQNIAPASEIYAKTAFYLSLTGKGYSNGTTLYFRNVETGKLYKNSEASSFHHIYDDYTSTIITKCVPKNVDNSFSMPAGRYKIELPEDEKDVTLAGNFYIDVQEQPAYPILDGNNLAYASYSTYKADDVKAHGCNYIPNNTLLKLITPQYSYANKNEDPVRMNVYMINKDTGDEKLLAVDNEWVPKQSITLNRFFFPLTGNYEFRCRYVTPNGERVGLMPSEYYKHDDAHSYTFYYEDKNITDYFQLVSAKVASNSTRSSGLALQLGLKSFGSYMVSGATLTGLFYNEKSGELISETLENIDIPAGETANVVLSSSLDPNEKYEVTLLLQKYTWQGRGYLLNEDLTIARLSLQGNTLTGIDNVKASGANGIFKDGELITVYDLSGKVIQKVIASEQCLPKLMSQIPSGTYILKSASKTIKFRN</sequence>
<feature type="signal peptide" evidence="7">
    <location>
        <begin position="1"/>
        <end position="21"/>
    </location>
</feature>
<keyword evidence="10" id="KW-1185">Reference proteome</keyword>
<reference evidence="9 10" key="1">
    <citation type="submission" date="2019-09" db="EMBL/GenBank/DDBJ databases">
        <title>Distinct polysaccharide growth profiles of human intestinal Prevotella copri isolates.</title>
        <authorList>
            <person name="Fehlner-Peach H."/>
            <person name="Magnabosco C."/>
            <person name="Raghavan V."/>
            <person name="Scher J.U."/>
            <person name="Tett A."/>
            <person name="Cox L.M."/>
            <person name="Gottsegen C."/>
            <person name="Watters A."/>
            <person name="Wiltshire- Gordon J.D."/>
            <person name="Segata N."/>
            <person name="Bonneau R."/>
            <person name="Littman D.R."/>
        </authorList>
    </citation>
    <scope>NUCLEOTIDE SEQUENCE [LARGE SCALE GENOMIC DNA]</scope>
    <source>
        <strain evidence="10">iAQ1173</strain>
    </source>
</reference>
<dbReference type="Gene3D" id="3.90.70.50">
    <property type="entry name" value="Peptidase C10, streptopain"/>
    <property type="match status" value="1"/>
</dbReference>
<dbReference type="EMBL" id="VZAD01000042">
    <property type="protein sequence ID" value="MQP11365.1"/>
    <property type="molecule type" value="Genomic_DNA"/>
</dbReference>
<dbReference type="InterPro" id="IPR025896">
    <property type="entry name" value="Spi_Prtas-inh"/>
</dbReference>
<dbReference type="InterPro" id="IPR038765">
    <property type="entry name" value="Papain-like_cys_pep_sf"/>
</dbReference>
<dbReference type="GO" id="GO:0006508">
    <property type="term" value="P:proteolysis"/>
    <property type="evidence" value="ECO:0007669"/>
    <property type="project" value="UniProtKB-KW"/>
</dbReference>
<name>A0A6A7WAC6_9BACT</name>
<feature type="active site" description="Nucleophile" evidence="6">
    <location>
        <position position="176"/>
    </location>
</feature>
<dbReference type="SUPFAM" id="SSF54001">
    <property type="entry name" value="Cysteine proteinases"/>
    <property type="match status" value="1"/>
</dbReference>
<gene>
    <name evidence="9" type="ORF">F7D20_05160</name>
</gene>
<evidence type="ECO:0000256" key="7">
    <source>
        <dbReference type="SAM" id="SignalP"/>
    </source>
</evidence>
<organism evidence="9 10">
    <name type="scientific">Segatella copri</name>
    <dbReference type="NCBI Taxonomy" id="165179"/>
    <lineage>
        <taxon>Bacteria</taxon>
        <taxon>Pseudomonadati</taxon>
        <taxon>Bacteroidota</taxon>
        <taxon>Bacteroidia</taxon>
        <taxon>Bacteroidales</taxon>
        <taxon>Prevotellaceae</taxon>
        <taxon>Segatella</taxon>
    </lineage>
</organism>
<dbReference type="Pfam" id="PF13734">
    <property type="entry name" value="Inhibitor_I69"/>
    <property type="match status" value="1"/>
</dbReference>
<dbReference type="GO" id="GO:0008234">
    <property type="term" value="F:cysteine-type peptidase activity"/>
    <property type="evidence" value="ECO:0007669"/>
    <property type="project" value="UniProtKB-KW"/>
</dbReference>
<comment type="caution">
    <text evidence="9">The sequence shown here is derived from an EMBL/GenBank/DDBJ whole genome shotgun (WGS) entry which is preliminary data.</text>
</comment>
<feature type="active site" description="Proton acceptor" evidence="6">
    <location>
        <position position="337"/>
    </location>
</feature>
<keyword evidence="3 7" id="KW-0732">Signal</keyword>
<feature type="chain" id="PRO_5025472683" description="Spi protease inhibitor domain-containing protein" evidence="7">
    <location>
        <begin position="22"/>
        <end position="990"/>
    </location>
</feature>
<proteinExistence type="inferred from homology"/>
<dbReference type="InterPro" id="IPR000200">
    <property type="entry name" value="Peptidase_C10"/>
</dbReference>
<evidence type="ECO:0000256" key="6">
    <source>
        <dbReference type="PIRSR" id="PIRSR600200-1"/>
    </source>
</evidence>